<name>A0AAV4ZIZ5_9HYPH</name>
<proteinExistence type="predicted"/>
<dbReference type="AlphaFoldDB" id="A0AAV4ZIZ5"/>
<sequence>MLEALPARAFGVALPGAARAACSVGVSQDLEALRDAWTALEARAGGGVFQSYAWCRAWEDAARRAGCRQTPRIVTVHQDGHLVLLWPLAIRRLGPLRVLRSFGEPATQNADALVAPGAERAEWLAAAWRGVRAMRDVDAVLLRGVREDAAIAPLVATRGRFATRETEAPFCDFRSEGARRRSGRTRNALQRNLRHLAEAGPVMFEVVAPEGRAGAMAEALRLKHAWLRRTGRFSAGYAHPANAAFLRGVAECPNALILRLTVGGETAAIEAGLIHQGTYASLVQAYEARHAAFGPGRLLFRHMVDHAADLGIAVLDFLAPASRHKSEWASGAVRVRDYAVPLRLRGWMLLAYVRHLRPRAKAWRERVGAALKGFGRRPRGEAHARGAGLVETGPGERSG</sequence>
<organism evidence="3 4">
    <name type="scientific">Methylobacterium hispanicum</name>
    <dbReference type="NCBI Taxonomy" id="270350"/>
    <lineage>
        <taxon>Bacteria</taxon>
        <taxon>Pseudomonadati</taxon>
        <taxon>Pseudomonadota</taxon>
        <taxon>Alphaproteobacteria</taxon>
        <taxon>Hyphomicrobiales</taxon>
        <taxon>Methylobacteriaceae</taxon>
        <taxon>Methylobacterium</taxon>
    </lineage>
</organism>
<reference evidence="3" key="2">
    <citation type="submission" date="2021-08" db="EMBL/GenBank/DDBJ databases">
        <authorList>
            <person name="Tani A."/>
            <person name="Ola A."/>
            <person name="Ogura Y."/>
            <person name="Katsura K."/>
            <person name="Hayashi T."/>
        </authorList>
    </citation>
    <scope>NUCLEOTIDE SEQUENCE</scope>
    <source>
        <strain evidence="3">DSM 16372</strain>
    </source>
</reference>
<dbReference type="SUPFAM" id="SSF55729">
    <property type="entry name" value="Acyl-CoA N-acyltransferases (Nat)"/>
    <property type="match status" value="1"/>
</dbReference>
<evidence type="ECO:0000313" key="4">
    <source>
        <dbReference type="Proteomes" id="UP001055247"/>
    </source>
</evidence>
<dbReference type="Proteomes" id="UP001055247">
    <property type="component" value="Unassembled WGS sequence"/>
</dbReference>
<protein>
    <recommendedName>
        <fullName evidence="2">BioF2-like acetyltransferase domain-containing protein</fullName>
    </recommendedName>
</protein>
<dbReference type="InterPro" id="IPR016181">
    <property type="entry name" value="Acyl_CoA_acyltransferase"/>
</dbReference>
<feature type="domain" description="BioF2-like acetyltransferase" evidence="2">
    <location>
        <begin position="184"/>
        <end position="326"/>
    </location>
</feature>
<dbReference type="RefSeq" id="WP_066921036.1">
    <property type="nucleotide sequence ID" value="NZ_BPQO01000005.1"/>
</dbReference>
<dbReference type="EMBL" id="BPQO01000005">
    <property type="protein sequence ID" value="GJD88000.1"/>
    <property type="molecule type" value="Genomic_DNA"/>
</dbReference>
<dbReference type="InterPro" id="IPR038740">
    <property type="entry name" value="BioF2-like_GNAT_dom"/>
</dbReference>
<gene>
    <name evidence="3" type="ORF">BHAOGJBA_1508</name>
</gene>
<comment type="caution">
    <text evidence="3">The sequence shown here is derived from an EMBL/GenBank/DDBJ whole genome shotgun (WGS) entry which is preliminary data.</text>
</comment>
<keyword evidence="4" id="KW-1185">Reference proteome</keyword>
<accession>A0AAV4ZIZ5</accession>
<evidence type="ECO:0000313" key="3">
    <source>
        <dbReference type="EMBL" id="GJD88000.1"/>
    </source>
</evidence>
<evidence type="ECO:0000259" key="2">
    <source>
        <dbReference type="Pfam" id="PF13480"/>
    </source>
</evidence>
<evidence type="ECO:0000256" key="1">
    <source>
        <dbReference type="SAM" id="MobiDB-lite"/>
    </source>
</evidence>
<reference evidence="3" key="1">
    <citation type="journal article" date="2016" name="Front. Microbiol.">
        <title>Genome Sequence of the Piezophilic, Mesophilic Sulfate-Reducing Bacterium Desulfovibrio indicus J2T.</title>
        <authorList>
            <person name="Cao J."/>
            <person name="Maignien L."/>
            <person name="Shao Z."/>
            <person name="Alain K."/>
            <person name="Jebbar M."/>
        </authorList>
    </citation>
    <scope>NUCLEOTIDE SEQUENCE</scope>
    <source>
        <strain evidence="3">DSM 16372</strain>
    </source>
</reference>
<dbReference type="Pfam" id="PF13480">
    <property type="entry name" value="Acetyltransf_6"/>
    <property type="match status" value="1"/>
</dbReference>
<feature type="region of interest" description="Disordered" evidence="1">
    <location>
        <begin position="377"/>
        <end position="399"/>
    </location>
</feature>